<dbReference type="PANTHER" id="PTHR22838">
    <property type="entry name" value="WD REPEAT PROTEIN 26-RELATED"/>
    <property type="match status" value="1"/>
</dbReference>
<gene>
    <name evidence="7" type="ORF">TRAPUB_3415</name>
    <name evidence="6" type="ORF">TRAPUB_3670</name>
    <name evidence="5" type="ORF">TRAPUB_3673</name>
</gene>
<evidence type="ECO:0000256" key="1">
    <source>
        <dbReference type="ARBA" id="ARBA00022574"/>
    </source>
</evidence>
<dbReference type="OMA" id="HAVVFCL"/>
<feature type="compositionally biased region" description="Basic and acidic residues" evidence="4">
    <location>
        <begin position="479"/>
        <end position="489"/>
    </location>
</feature>
<dbReference type="EMBL" id="MNAD01001450">
    <property type="protein sequence ID" value="OJT05511.1"/>
    <property type="molecule type" value="Genomic_DNA"/>
</dbReference>
<evidence type="ECO:0000313" key="5">
    <source>
        <dbReference type="EMBL" id="OJT05511.1"/>
    </source>
</evidence>
<keyword evidence="1 3" id="KW-0853">WD repeat</keyword>
<dbReference type="PROSITE" id="PS50294">
    <property type="entry name" value="WD_REPEATS_REGION"/>
    <property type="match status" value="1"/>
</dbReference>
<organism evidence="5 8">
    <name type="scientific">Trametes pubescens</name>
    <name type="common">White-rot fungus</name>
    <dbReference type="NCBI Taxonomy" id="154538"/>
    <lineage>
        <taxon>Eukaryota</taxon>
        <taxon>Fungi</taxon>
        <taxon>Dikarya</taxon>
        <taxon>Basidiomycota</taxon>
        <taxon>Agaricomycotina</taxon>
        <taxon>Agaricomycetes</taxon>
        <taxon>Polyporales</taxon>
        <taxon>Polyporaceae</taxon>
        <taxon>Trametes</taxon>
    </lineage>
</organism>
<reference evidence="5 8" key="1">
    <citation type="submission" date="2016-10" db="EMBL/GenBank/DDBJ databases">
        <title>Genome sequence of the basidiomycete white-rot fungus Trametes pubescens.</title>
        <authorList>
            <person name="Makela M.R."/>
            <person name="Granchi Z."/>
            <person name="Peng M."/>
            <person name="De Vries R.P."/>
            <person name="Grigoriev I."/>
            <person name="Riley R."/>
            <person name="Hilden K."/>
        </authorList>
    </citation>
    <scope>NUCLEOTIDE SEQUENCE [LARGE SCALE GENOMIC DNA]</scope>
    <source>
        <strain evidence="5 8">FBCC735</strain>
    </source>
</reference>
<accession>A0A1M2VCX4</accession>
<feature type="repeat" description="WD" evidence="3">
    <location>
        <begin position="19"/>
        <end position="59"/>
    </location>
</feature>
<sequence>MWFNPFTSTRGRYRVASTLEGHTRSVFSLDFSSDGRYLASGGADGVRLWDMKTNTPIRTPEYRSAFGPVSQVLWIPTRSGIPTVCSGTGLGYLCLWTQNADNGAFTEVFAKRLGGGAEILGLAYETVGPTDTRIAVADRSCFVGVYSYDGRTELSPIFSTRINHSIPISISFANTKGREVYVFGLHDGTMYRLSGTDGKVISSKNLSDKIGHASIHAKQQLVVVDNVGSGFDVWSLNGGTHQRTFPTGKPTRFLPRQVDFVDGAQAIVGGSDHGAVYVFDRKTGAPLDVLRHAQQGPVQTIATTERDGYSVIASGTSCGTGTILVWRGKKTTATSPKQGRSLTLGSVVRACIQLLMLAAAVAFVCQNLAVWPEFSTWTQSIETVARKAQRPMTVVEIVPNPGGTLERAVNGDLTVSQSTLNVGKSGSMNRWKEWRTYVETSEAGEARPIGASQLLNAQEGGKKQETRKSRATLDSAGIKSDERAQLSCK</sequence>
<comment type="caution">
    <text evidence="5">The sequence shown here is derived from an EMBL/GenBank/DDBJ whole genome shotgun (WGS) entry which is preliminary data.</text>
</comment>
<dbReference type="InterPro" id="IPR051350">
    <property type="entry name" value="WD_repeat-ST_regulator"/>
</dbReference>
<dbReference type="PANTHER" id="PTHR22838:SF0">
    <property type="entry name" value="WD REPEAT-CONTAINING PROTEIN 26"/>
    <property type="match status" value="1"/>
</dbReference>
<proteinExistence type="predicted"/>
<dbReference type="InterPro" id="IPR036322">
    <property type="entry name" value="WD40_repeat_dom_sf"/>
</dbReference>
<evidence type="ECO:0000256" key="2">
    <source>
        <dbReference type="ARBA" id="ARBA00022737"/>
    </source>
</evidence>
<keyword evidence="2" id="KW-0677">Repeat</keyword>
<dbReference type="Pfam" id="PF00400">
    <property type="entry name" value="WD40"/>
    <property type="match status" value="1"/>
</dbReference>
<dbReference type="PROSITE" id="PS50082">
    <property type="entry name" value="WD_REPEATS_2"/>
    <property type="match status" value="1"/>
</dbReference>
<name>A0A1M2VCX4_TRAPU</name>
<dbReference type="EMBL" id="MNAD01001449">
    <property type="protein sequence ID" value="OJT05514.1"/>
    <property type="molecule type" value="Genomic_DNA"/>
</dbReference>
<dbReference type="Gene3D" id="2.130.10.10">
    <property type="entry name" value="YVTN repeat-like/Quinoprotein amine dehydrogenase"/>
    <property type="match status" value="2"/>
</dbReference>
<keyword evidence="8" id="KW-1185">Reference proteome</keyword>
<evidence type="ECO:0000313" key="8">
    <source>
        <dbReference type="Proteomes" id="UP000184267"/>
    </source>
</evidence>
<dbReference type="Proteomes" id="UP000184267">
    <property type="component" value="Unassembled WGS sequence"/>
</dbReference>
<dbReference type="SMART" id="SM00320">
    <property type="entry name" value="WD40"/>
    <property type="match status" value="3"/>
</dbReference>
<dbReference type="OrthoDB" id="2791381at2759"/>
<dbReference type="InterPro" id="IPR015943">
    <property type="entry name" value="WD40/YVTN_repeat-like_dom_sf"/>
</dbReference>
<dbReference type="AlphaFoldDB" id="A0A1M2VCX4"/>
<evidence type="ECO:0000256" key="4">
    <source>
        <dbReference type="SAM" id="MobiDB-lite"/>
    </source>
</evidence>
<dbReference type="SUPFAM" id="SSF50978">
    <property type="entry name" value="WD40 repeat-like"/>
    <property type="match status" value="1"/>
</dbReference>
<dbReference type="InterPro" id="IPR001680">
    <property type="entry name" value="WD40_rpt"/>
</dbReference>
<dbReference type="EMBL" id="MNAD01001393">
    <property type="protein sequence ID" value="OJT05735.1"/>
    <property type="molecule type" value="Genomic_DNA"/>
</dbReference>
<evidence type="ECO:0000313" key="6">
    <source>
        <dbReference type="EMBL" id="OJT05514.1"/>
    </source>
</evidence>
<feature type="region of interest" description="Disordered" evidence="4">
    <location>
        <begin position="448"/>
        <end position="489"/>
    </location>
</feature>
<dbReference type="STRING" id="154538.A0A1M2VCX4"/>
<evidence type="ECO:0000256" key="3">
    <source>
        <dbReference type="PROSITE-ProRule" id="PRU00221"/>
    </source>
</evidence>
<evidence type="ECO:0000313" key="7">
    <source>
        <dbReference type="EMBL" id="OJT05735.1"/>
    </source>
</evidence>
<protein>
    <submittedName>
        <fullName evidence="5">Uncharacterized protein</fullName>
    </submittedName>
</protein>